<evidence type="ECO:0000256" key="2">
    <source>
        <dbReference type="ARBA" id="ARBA00022737"/>
    </source>
</evidence>
<dbReference type="Pfam" id="PF01535">
    <property type="entry name" value="PPR"/>
    <property type="match status" value="5"/>
</dbReference>
<gene>
    <name evidence="5" type="ORF">TIFTF001_023876</name>
</gene>
<dbReference type="PROSITE" id="PS51375">
    <property type="entry name" value="PPR"/>
    <property type="match status" value="4"/>
</dbReference>
<comment type="caution">
    <text evidence="5">The sequence shown here is derived from an EMBL/GenBank/DDBJ whole genome shotgun (WGS) entry which is preliminary data.</text>
</comment>
<keyword evidence="2" id="KW-0677">Repeat</keyword>
<dbReference type="Pfam" id="PF13041">
    <property type="entry name" value="PPR_2"/>
    <property type="match status" value="1"/>
</dbReference>
<evidence type="ECO:0000313" key="6">
    <source>
        <dbReference type="Proteomes" id="UP001187192"/>
    </source>
</evidence>
<evidence type="ECO:0000313" key="5">
    <source>
        <dbReference type="EMBL" id="GMN54752.1"/>
    </source>
</evidence>
<dbReference type="NCBIfam" id="TIGR00756">
    <property type="entry name" value="PPR"/>
    <property type="match status" value="3"/>
</dbReference>
<dbReference type="InterPro" id="IPR032867">
    <property type="entry name" value="DYW_dom"/>
</dbReference>
<feature type="repeat" description="PPR" evidence="3">
    <location>
        <begin position="258"/>
        <end position="292"/>
    </location>
</feature>
<sequence>MRILRQIHAHVLTRCLPVPSISFSLSKIAAFCALSAVGDISYARLVFSQIPYPNIFCWNAMIRGFSRVENPSKESISLFKKLVRNGYPGPNTFTLAFVLKACSVISAFEEGRQVHARVLRSGFGSSPFVQTALVNMYGRCAEVWCARLVFDEISERNLVAWSAMISGYVKVGLVEETFGLFREMQMAGVVPDQVTMVSVISACASAGSLDIGRWVHAYVEKQMIEIDLELGTALVNMYAKCGCIEKAKAIFRKLSVKDTKAWSSMIVGLAIHGLSEDALKAFSLMEEAKVKPDHVTFLGVLSACGQCSLVSEGRRFWSHMLESGIKPSMEHYGCMVDLLYRAGLVEEAHFLVQNMEIPPNPVIWRKLLTGCKKNRMLETGEIIGEQLLELEPLNAENYILLSSLYASVSEWEKMRLVRVKMKEKRIRPIPACSSVEVNGIVHEFTMGDLSHPEAKELREVLREISERIHETGYRPPITEILHKVINAEKEGALGQHSEKLAIAYGLWKTKAPAVIRVVKNITICGDCHEVTKIISKIYDREIIVRDRVRFHKFVNGSCTCKDYW</sequence>
<name>A0AA88AKD5_FICCA</name>
<dbReference type="PANTHER" id="PTHR47926">
    <property type="entry name" value="PENTATRICOPEPTIDE REPEAT-CONTAINING PROTEIN"/>
    <property type="match status" value="1"/>
</dbReference>
<dbReference type="InterPro" id="IPR002885">
    <property type="entry name" value="PPR_rpt"/>
</dbReference>
<reference evidence="5" key="1">
    <citation type="submission" date="2023-07" db="EMBL/GenBank/DDBJ databases">
        <title>draft genome sequence of fig (Ficus carica).</title>
        <authorList>
            <person name="Takahashi T."/>
            <person name="Nishimura K."/>
        </authorList>
    </citation>
    <scope>NUCLEOTIDE SEQUENCE</scope>
</reference>
<dbReference type="FunFam" id="1.25.40.10:FF:000427">
    <property type="entry name" value="Pentatricopeptide repeat-containing protein chloroplastic"/>
    <property type="match status" value="1"/>
</dbReference>
<feature type="repeat" description="PPR" evidence="3">
    <location>
        <begin position="54"/>
        <end position="89"/>
    </location>
</feature>
<proteinExistence type="inferred from homology"/>
<dbReference type="EMBL" id="BTGU01000053">
    <property type="protein sequence ID" value="GMN54752.1"/>
    <property type="molecule type" value="Genomic_DNA"/>
</dbReference>
<dbReference type="InterPro" id="IPR011990">
    <property type="entry name" value="TPR-like_helical_dom_sf"/>
</dbReference>
<dbReference type="InterPro" id="IPR046848">
    <property type="entry name" value="E_motif"/>
</dbReference>
<dbReference type="InterPro" id="IPR046849">
    <property type="entry name" value="E2_motif"/>
</dbReference>
<protein>
    <recommendedName>
        <fullName evidence="4">DYW domain-containing protein</fullName>
    </recommendedName>
</protein>
<evidence type="ECO:0000256" key="3">
    <source>
        <dbReference type="PROSITE-ProRule" id="PRU00708"/>
    </source>
</evidence>
<dbReference type="GO" id="GO:0008270">
    <property type="term" value="F:zinc ion binding"/>
    <property type="evidence" value="ECO:0007669"/>
    <property type="project" value="InterPro"/>
</dbReference>
<dbReference type="Pfam" id="PF20431">
    <property type="entry name" value="E_motif"/>
    <property type="match status" value="1"/>
</dbReference>
<dbReference type="PANTHER" id="PTHR47926:SF461">
    <property type="entry name" value="PENTATRICOPEPTIDE REPEAT SUPERFAMILY PROTEIN"/>
    <property type="match status" value="1"/>
</dbReference>
<dbReference type="InterPro" id="IPR046960">
    <property type="entry name" value="PPR_At4g14850-like_plant"/>
</dbReference>
<keyword evidence="6" id="KW-1185">Reference proteome</keyword>
<dbReference type="Pfam" id="PF14432">
    <property type="entry name" value="DYW_deaminase"/>
    <property type="match status" value="1"/>
</dbReference>
<feature type="repeat" description="PPR" evidence="3">
    <location>
        <begin position="157"/>
        <end position="191"/>
    </location>
</feature>
<dbReference type="GO" id="GO:0009451">
    <property type="term" value="P:RNA modification"/>
    <property type="evidence" value="ECO:0007669"/>
    <property type="project" value="InterPro"/>
</dbReference>
<evidence type="ECO:0000256" key="1">
    <source>
        <dbReference type="ARBA" id="ARBA00006643"/>
    </source>
</evidence>
<dbReference type="Pfam" id="PF20430">
    <property type="entry name" value="Eplus_motif"/>
    <property type="match status" value="1"/>
</dbReference>
<feature type="domain" description="DYW" evidence="4">
    <location>
        <begin position="472"/>
        <end position="564"/>
    </location>
</feature>
<dbReference type="GO" id="GO:0003729">
    <property type="term" value="F:mRNA binding"/>
    <property type="evidence" value="ECO:0007669"/>
    <property type="project" value="UniProtKB-ARBA"/>
</dbReference>
<organism evidence="5 6">
    <name type="scientific">Ficus carica</name>
    <name type="common">Common fig</name>
    <dbReference type="NCBI Taxonomy" id="3494"/>
    <lineage>
        <taxon>Eukaryota</taxon>
        <taxon>Viridiplantae</taxon>
        <taxon>Streptophyta</taxon>
        <taxon>Embryophyta</taxon>
        <taxon>Tracheophyta</taxon>
        <taxon>Spermatophyta</taxon>
        <taxon>Magnoliopsida</taxon>
        <taxon>eudicotyledons</taxon>
        <taxon>Gunneridae</taxon>
        <taxon>Pentapetalae</taxon>
        <taxon>rosids</taxon>
        <taxon>fabids</taxon>
        <taxon>Rosales</taxon>
        <taxon>Moraceae</taxon>
        <taxon>Ficeae</taxon>
        <taxon>Ficus</taxon>
    </lineage>
</organism>
<comment type="similarity">
    <text evidence="1">Belongs to the PPR family. PCMP-H subfamily.</text>
</comment>
<feature type="repeat" description="PPR" evidence="3">
    <location>
        <begin position="293"/>
        <end position="327"/>
    </location>
</feature>
<dbReference type="Gene3D" id="1.25.40.10">
    <property type="entry name" value="Tetratricopeptide repeat domain"/>
    <property type="match status" value="4"/>
</dbReference>
<dbReference type="Proteomes" id="UP001187192">
    <property type="component" value="Unassembled WGS sequence"/>
</dbReference>
<accession>A0AA88AKD5</accession>
<dbReference type="FunFam" id="1.25.40.10:FF:000690">
    <property type="entry name" value="Pentatricopeptide repeat-containing protein"/>
    <property type="match status" value="1"/>
</dbReference>
<evidence type="ECO:0000259" key="4">
    <source>
        <dbReference type="Pfam" id="PF14432"/>
    </source>
</evidence>
<dbReference type="AlphaFoldDB" id="A0AA88AKD5"/>